<dbReference type="GO" id="GO:0004222">
    <property type="term" value="F:metalloendopeptidase activity"/>
    <property type="evidence" value="ECO:0000318"/>
    <property type="project" value="GO_Central"/>
</dbReference>
<evidence type="ECO:0000313" key="11">
    <source>
        <dbReference type="EMBL" id="CAD72759.1"/>
    </source>
</evidence>
<feature type="transmembrane region" description="Helical" evidence="9">
    <location>
        <begin position="295"/>
        <end position="316"/>
    </location>
</feature>
<dbReference type="EMBL" id="BX294137">
    <property type="protein sequence ID" value="CAD72759.1"/>
    <property type="molecule type" value="Genomic_DNA"/>
</dbReference>
<feature type="transmembrane region" description="Helical" evidence="9">
    <location>
        <begin position="371"/>
        <end position="394"/>
    </location>
</feature>
<organism evidence="11 12">
    <name type="scientific">Rhodopirellula baltica (strain DSM 10527 / NCIMB 13988 / SH1)</name>
    <dbReference type="NCBI Taxonomy" id="243090"/>
    <lineage>
        <taxon>Bacteria</taxon>
        <taxon>Pseudomonadati</taxon>
        <taxon>Planctomycetota</taxon>
        <taxon>Planctomycetia</taxon>
        <taxon>Pirellulales</taxon>
        <taxon>Pirellulaceae</taxon>
        <taxon>Rhodopirellula</taxon>
    </lineage>
</organism>
<dbReference type="GO" id="GO:0031293">
    <property type="term" value="P:membrane protein intracellular domain proteolysis"/>
    <property type="evidence" value="ECO:0000318"/>
    <property type="project" value="GO_Central"/>
</dbReference>
<sequence length="795" mass="88188">MVPPQRFVSVSNMNTGTDSSTRRPLGIHHKVGLKAVRVSHRHAGWAVVHDAISGQYHRLREDEYFLLTLLDGQCSLDDLRDEYQARYPNRRVRPNQINALLFRFHESGLTVSQSALQGEPLLQRADADRRQKRLAMASQWLFMRFPGVDPAPIMRILMPIVRPLLAPFGMLAYLALVLSAAVMMLVHRQRYLAELPASHEWLTLQNAMILAVVVAITKVAHELGHAVVSERFGAKCRSIGPMLLVFTPALYCDTSGSWMIPSRVQRAAVALAGIATEVLIASIAAWVWLRTPAGLTHTIASHVMIVCGVSTIVFNANPLLRYDGYYLLSDLTDMPNLAQRAQRRWGQFLSRVFLGVETGAPHEPAERSTWLLAYAVTSLAYRWVLMATIIGFIWISLRPYGLEIIGQAIALVAAASMLWAGLVWLRRFWNNPMNRRNIRPRRAIAWCTLLAMVVFAGTVPLPRHVYSTVRILPEQETRVHLTSPGILSQIHVDPGQTVRRGDVLAELSNPEIELEVLEAEGDVRQQTMRLEGLRASQTLVPEASSQLPAAEALLDEMRDRLAAAIRRRDSLTITAPCDGVVIIAQSNPQSASDALLDADANPLDIGPGLNPAMDRTAVRLASWSGFPTSKENGGCLLEAGTELLSIASLDTEFARPVRSPQLGEPPFADQQTPPCIRWRGEVVVRSVQRQRISLGDEALMIRDSSPNQVFRGRVVQISEETFDPRIDAPRRDHHRADQATRTPGTSYVIEIAIDNSVTAPATCVAGASGRVKIAVESASVWQRIYELLSSSFRFR</sequence>
<feature type="region of interest" description="Disordered" evidence="8">
    <location>
        <begin position="1"/>
        <end position="23"/>
    </location>
</feature>
<dbReference type="EnsemblBacteria" id="CAD72759">
    <property type="protein sequence ID" value="CAD72759"/>
    <property type="gene ID" value="RB2651"/>
</dbReference>
<dbReference type="InParanoid" id="Q7UVG5"/>
<feature type="transmembrane region" description="Helical" evidence="9">
    <location>
        <begin position="164"/>
        <end position="187"/>
    </location>
</feature>
<dbReference type="GO" id="GO:0012505">
    <property type="term" value="C:endomembrane system"/>
    <property type="evidence" value="ECO:0007669"/>
    <property type="project" value="UniProtKB-SubCell"/>
</dbReference>
<keyword evidence="6 9" id="KW-0472">Membrane</keyword>
<evidence type="ECO:0000256" key="4">
    <source>
        <dbReference type="ARBA" id="ARBA00022692"/>
    </source>
</evidence>
<gene>
    <name evidence="11" type="ordered locus">RB2651</name>
</gene>
<keyword evidence="7" id="KW-0175">Coiled coil</keyword>
<feature type="coiled-coil region" evidence="7">
    <location>
        <begin position="547"/>
        <end position="574"/>
    </location>
</feature>
<dbReference type="OrthoDB" id="9759690at2"/>
<dbReference type="Gene3D" id="2.40.50.100">
    <property type="match status" value="1"/>
</dbReference>
<evidence type="ECO:0000256" key="1">
    <source>
        <dbReference type="ARBA" id="ARBA00001947"/>
    </source>
</evidence>
<evidence type="ECO:0000256" key="2">
    <source>
        <dbReference type="ARBA" id="ARBA00004127"/>
    </source>
</evidence>
<evidence type="ECO:0000256" key="9">
    <source>
        <dbReference type="SAM" id="Phobius"/>
    </source>
</evidence>
<feature type="transmembrane region" description="Helical" evidence="9">
    <location>
        <begin position="443"/>
        <end position="461"/>
    </location>
</feature>
<dbReference type="PANTHER" id="PTHR13325:SF3">
    <property type="entry name" value="MEMBRANE-BOUND TRANSCRIPTION FACTOR SITE-2 PROTEASE"/>
    <property type="match status" value="1"/>
</dbReference>
<evidence type="ECO:0000259" key="10">
    <source>
        <dbReference type="Pfam" id="PF02163"/>
    </source>
</evidence>
<keyword evidence="12" id="KW-1185">Reference proteome</keyword>
<dbReference type="KEGG" id="rba:RB2651"/>
<evidence type="ECO:0000256" key="5">
    <source>
        <dbReference type="ARBA" id="ARBA00022989"/>
    </source>
</evidence>
<dbReference type="eggNOG" id="COG1994">
    <property type="taxonomic scope" value="Bacteria"/>
</dbReference>
<dbReference type="PATRIC" id="fig|243090.15.peg.1217"/>
<comment type="cofactor">
    <cofactor evidence="1">
        <name>Zn(2+)</name>
        <dbReference type="ChEBI" id="CHEBI:29105"/>
    </cofactor>
</comment>
<dbReference type="eggNOG" id="COG0845">
    <property type="taxonomic scope" value="Bacteria"/>
</dbReference>
<accession>Q7UVG5</accession>
<dbReference type="HOGENOM" id="CLU_019354_0_0_0"/>
<feature type="transmembrane region" description="Helical" evidence="9">
    <location>
        <begin position="267"/>
        <end position="289"/>
    </location>
</feature>
<evidence type="ECO:0000313" key="12">
    <source>
        <dbReference type="Proteomes" id="UP000001025"/>
    </source>
</evidence>
<dbReference type="GO" id="GO:0016020">
    <property type="term" value="C:membrane"/>
    <property type="evidence" value="ECO:0007669"/>
    <property type="project" value="InterPro"/>
</dbReference>
<evidence type="ECO:0000256" key="8">
    <source>
        <dbReference type="SAM" id="MobiDB-lite"/>
    </source>
</evidence>
<comment type="subcellular location">
    <subcellularLocation>
        <location evidence="2">Endomembrane system</location>
        <topology evidence="2">Multi-pass membrane protein</topology>
    </subcellularLocation>
</comment>
<evidence type="ECO:0000256" key="6">
    <source>
        <dbReference type="ARBA" id="ARBA00023136"/>
    </source>
</evidence>
<evidence type="ECO:0000256" key="7">
    <source>
        <dbReference type="SAM" id="Coils"/>
    </source>
</evidence>
<dbReference type="STRING" id="243090.RB2651"/>
<dbReference type="GO" id="GO:0005737">
    <property type="term" value="C:cytoplasm"/>
    <property type="evidence" value="ECO:0000318"/>
    <property type="project" value="GO_Central"/>
</dbReference>
<protein>
    <recommendedName>
        <fullName evidence="10">Peptidase M50 domain-containing protein</fullName>
    </recommendedName>
</protein>
<dbReference type="Gene3D" id="1.10.287.470">
    <property type="entry name" value="Helix hairpin bin"/>
    <property type="match status" value="1"/>
</dbReference>
<dbReference type="AlphaFoldDB" id="Q7UVG5"/>
<reference evidence="11 12" key="1">
    <citation type="journal article" date="2003" name="Proc. Natl. Acad. Sci. U.S.A.">
        <title>Complete genome sequence of the marine planctomycete Pirellula sp. strain 1.</title>
        <authorList>
            <person name="Gloeckner F.O."/>
            <person name="Kube M."/>
            <person name="Bauer M."/>
            <person name="Teeling H."/>
            <person name="Lombardot T."/>
            <person name="Ludwig W."/>
            <person name="Gade D."/>
            <person name="Beck A."/>
            <person name="Borzym K."/>
            <person name="Heitmann K."/>
            <person name="Rabus R."/>
            <person name="Schlesner H."/>
            <person name="Amann R."/>
            <person name="Reinhardt R."/>
        </authorList>
    </citation>
    <scope>NUCLEOTIDE SEQUENCE [LARGE SCALE GENOMIC DNA]</scope>
    <source>
        <strain evidence="12">DSM 10527 / NCIMB 13988 / SH1</strain>
    </source>
</reference>
<feature type="transmembrane region" description="Helical" evidence="9">
    <location>
        <begin position="400"/>
        <end position="422"/>
    </location>
</feature>
<keyword evidence="4 9" id="KW-0812">Transmembrane</keyword>
<dbReference type="Proteomes" id="UP000001025">
    <property type="component" value="Chromosome"/>
</dbReference>
<dbReference type="SUPFAM" id="SSF111369">
    <property type="entry name" value="HlyD-like secretion proteins"/>
    <property type="match status" value="1"/>
</dbReference>
<name>Q7UVG5_RHOBA</name>
<dbReference type="InterPro" id="IPR008915">
    <property type="entry name" value="Peptidase_M50"/>
</dbReference>
<comment type="similarity">
    <text evidence="3">Belongs to the peptidase M50B family.</text>
</comment>
<feature type="domain" description="Peptidase M50" evidence="10">
    <location>
        <begin position="210"/>
        <end position="288"/>
    </location>
</feature>
<proteinExistence type="inferred from homology"/>
<dbReference type="InterPro" id="IPR001193">
    <property type="entry name" value="MBTPS2"/>
</dbReference>
<dbReference type="Pfam" id="PF02163">
    <property type="entry name" value="Peptidase_M50"/>
    <property type="match status" value="1"/>
</dbReference>
<evidence type="ECO:0000256" key="3">
    <source>
        <dbReference type="ARBA" id="ARBA00007931"/>
    </source>
</evidence>
<dbReference type="PANTHER" id="PTHR13325">
    <property type="entry name" value="PROTEASE M50 MEMBRANE-BOUND TRANSCRIPTION FACTOR SITE 2 PROTEASE"/>
    <property type="match status" value="1"/>
</dbReference>
<feature type="compositionally biased region" description="Polar residues" evidence="8">
    <location>
        <begin position="8"/>
        <end position="19"/>
    </location>
</feature>
<keyword evidence="5 9" id="KW-1133">Transmembrane helix</keyword>